<keyword evidence="6" id="KW-1185">Reference proteome</keyword>
<evidence type="ECO:0000313" key="4">
    <source>
        <dbReference type="EMBL" id="PPU73133.1"/>
    </source>
</evidence>
<protein>
    <submittedName>
        <fullName evidence="3">Lasso peptide biosynthesis B2 protein</fullName>
    </submittedName>
</protein>
<keyword evidence="1" id="KW-0812">Transmembrane</keyword>
<reference evidence="3" key="2">
    <citation type="submission" date="2021-02" db="EMBL/GenBank/DDBJ databases">
        <title>Copper resistance gene diversity in local Xanthomonas species at agrochemical polluted sites in Trinidad, Trinidad and Tobago.</title>
        <authorList>
            <person name="Ramnarine S.D.B.J."/>
            <person name="Ramsubhag A."/>
            <person name="Jayaraman J."/>
        </authorList>
    </citation>
    <scope>NUCLEOTIDE SEQUENCE</scope>
    <source>
        <strain evidence="3">CaNP6A</strain>
    </source>
</reference>
<accession>A0A2S7DH31</accession>
<evidence type="ECO:0000256" key="1">
    <source>
        <dbReference type="SAM" id="Phobius"/>
    </source>
</evidence>
<name>A0A2S7DH31_9XANT</name>
<dbReference type="EMBL" id="JAFFQI010000184">
    <property type="protein sequence ID" value="MCD0265995.1"/>
    <property type="molecule type" value="Genomic_DNA"/>
</dbReference>
<feature type="transmembrane region" description="Helical" evidence="1">
    <location>
        <begin position="175"/>
        <end position="198"/>
    </location>
</feature>
<dbReference type="NCBIfam" id="NF033537">
    <property type="entry name" value="lasso_biosyn_B2"/>
    <property type="match status" value="1"/>
</dbReference>
<comment type="caution">
    <text evidence="4">The sequence shown here is derived from an EMBL/GenBank/DDBJ whole genome shotgun (WGS) entry which is preliminary data.</text>
</comment>
<proteinExistence type="predicted"/>
<dbReference type="Proteomes" id="UP001430396">
    <property type="component" value="Unassembled WGS sequence"/>
</dbReference>
<gene>
    <name evidence="3" type="ORF">JWH11_06010</name>
    <name evidence="4" type="ORF">XmelCFBP4644_10140</name>
</gene>
<evidence type="ECO:0000313" key="3">
    <source>
        <dbReference type="EMBL" id="MCD0265995.1"/>
    </source>
</evidence>
<dbReference type="Proteomes" id="UP000239865">
    <property type="component" value="Unassembled WGS sequence"/>
</dbReference>
<evidence type="ECO:0000313" key="6">
    <source>
        <dbReference type="Proteomes" id="UP001430396"/>
    </source>
</evidence>
<feature type="domain" description="Microcin J25-processing protein McjB C-terminal" evidence="2">
    <location>
        <begin position="126"/>
        <end position="231"/>
    </location>
</feature>
<dbReference type="InterPro" id="IPR053521">
    <property type="entry name" value="McjB-like"/>
</dbReference>
<dbReference type="RefSeq" id="WP_104587180.1">
    <property type="nucleotide sequence ID" value="NZ_JAFFQI010000184.1"/>
</dbReference>
<feature type="transmembrane region" description="Helical" evidence="1">
    <location>
        <begin position="12"/>
        <end position="36"/>
    </location>
</feature>
<keyword evidence="1" id="KW-1133">Transmembrane helix</keyword>
<dbReference type="AlphaFoldDB" id="A0A2S7DH31"/>
<keyword evidence="1" id="KW-0472">Membrane</keyword>
<evidence type="ECO:0000259" key="2">
    <source>
        <dbReference type="Pfam" id="PF13471"/>
    </source>
</evidence>
<organism evidence="4 5">
    <name type="scientific">Xanthomonas melonis</name>
    <dbReference type="NCBI Taxonomy" id="56456"/>
    <lineage>
        <taxon>Bacteria</taxon>
        <taxon>Pseudomonadati</taxon>
        <taxon>Pseudomonadota</taxon>
        <taxon>Gammaproteobacteria</taxon>
        <taxon>Lysobacterales</taxon>
        <taxon>Lysobacteraceae</taxon>
        <taxon>Xanthomonas</taxon>
    </lineage>
</organism>
<dbReference type="InterPro" id="IPR032708">
    <property type="entry name" value="McjB_C"/>
</dbReference>
<dbReference type="Pfam" id="PF13471">
    <property type="entry name" value="Transglut_core3"/>
    <property type="match status" value="1"/>
</dbReference>
<evidence type="ECO:0000313" key="5">
    <source>
        <dbReference type="Proteomes" id="UP000239865"/>
    </source>
</evidence>
<dbReference type="OrthoDB" id="119963at2"/>
<reference evidence="4 5" key="1">
    <citation type="submission" date="2016-08" db="EMBL/GenBank/DDBJ databases">
        <authorList>
            <person name="Seilhamer J.J."/>
        </authorList>
    </citation>
    <scope>NUCLEOTIDE SEQUENCE [LARGE SCALE GENOMIC DNA]</scope>
    <source>
        <strain evidence="4 5">CFBP4644</strain>
    </source>
</reference>
<dbReference type="EMBL" id="MDEH01000004">
    <property type="protein sequence ID" value="PPU73133.1"/>
    <property type="molecule type" value="Genomic_DNA"/>
</dbReference>
<sequence>MMEPSPPYLLSRHAHLCVAGGVVVLLDVATGTYLSIGRQQAATLGRHVLGWPMQADDPAIPPILQTLLDRGLITRDPLQGKPAITPALALPGRWMREGEPRGCPRITQRDLRRFAVAVAVAAIGKKCAPLSVIVARARRRAARRPAQPPAVHQLASLVRIFDWLRPLAFKKTDECFLYCFALSEFLASYGFFPSWVFAVRTAPFAAHCWLQHDDYVLTDIPFNVRRMVPILVL</sequence>